<protein>
    <recommendedName>
        <fullName evidence="3">Glycosyltransferase RgtA/B/C/D-like domain-containing protein</fullName>
    </recommendedName>
</protein>
<evidence type="ECO:0000313" key="2">
    <source>
        <dbReference type="EMBL" id="SVB23892.1"/>
    </source>
</evidence>
<keyword evidence="1" id="KW-0812">Transmembrane</keyword>
<evidence type="ECO:0000256" key="1">
    <source>
        <dbReference type="SAM" id="Phobius"/>
    </source>
</evidence>
<proteinExistence type="predicted"/>
<dbReference type="EMBL" id="UINC01033894">
    <property type="protein sequence ID" value="SVB23892.1"/>
    <property type="molecule type" value="Genomic_DNA"/>
</dbReference>
<evidence type="ECO:0008006" key="3">
    <source>
        <dbReference type="Google" id="ProtNLM"/>
    </source>
</evidence>
<gene>
    <name evidence="2" type="ORF">METZ01_LOCUS176746</name>
</gene>
<feature type="transmembrane region" description="Helical" evidence="1">
    <location>
        <begin position="95"/>
        <end position="116"/>
    </location>
</feature>
<organism evidence="2">
    <name type="scientific">marine metagenome</name>
    <dbReference type="NCBI Taxonomy" id="408172"/>
    <lineage>
        <taxon>unclassified sequences</taxon>
        <taxon>metagenomes</taxon>
        <taxon>ecological metagenomes</taxon>
    </lineage>
</organism>
<feature type="transmembrane region" description="Helical" evidence="1">
    <location>
        <begin position="43"/>
        <end position="63"/>
    </location>
</feature>
<keyword evidence="1" id="KW-0472">Membrane</keyword>
<accession>A0A382CDH0</accession>
<feature type="non-terminal residue" evidence="2">
    <location>
        <position position="1"/>
    </location>
</feature>
<keyword evidence="1" id="KW-1133">Transmembrane helix</keyword>
<name>A0A382CDH0_9ZZZZ</name>
<sequence length="125" mass="13732">AHKGHLIPHVVPRRVPRLWALTDPVDQLRADVLVEGRPFRASIVGLLQYALLLPAAIAGAFLLRRRRRPLLLLLAWPAIATFVAALTMGTTRYRVSAEVAIVVLAAVAADALLGWWRGWRTTSTG</sequence>
<dbReference type="AlphaFoldDB" id="A0A382CDH0"/>
<reference evidence="2" key="1">
    <citation type="submission" date="2018-05" db="EMBL/GenBank/DDBJ databases">
        <authorList>
            <person name="Lanie J.A."/>
            <person name="Ng W.-L."/>
            <person name="Kazmierczak K.M."/>
            <person name="Andrzejewski T.M."/>
            <person name="Davidsen T.M."/>
            <person name="Wayne K.J."/>
            <person name="Tettelin H."/>
            <person name="Glass J.I."/>
            <person name="Rusch D."/>
            <person name="Podicherti R."/>
            <person name="Tsui H.-C.T."/>
            <person name="Winkler M.E."/>
        </authorList>
    </citation>
    <scope>NUCLEOTIDE SEQUENCE</scope>
</reference>
<feature type="transmembrane region" description="Helical" evidence="1">
    <location>
        <begin position="70"/>
        <end position="89"/>
    </location>
</feature>